<evidence type="ECO:0000256" key="11">
    <source>
        <dbReference type="SAM" id="MobiDB-lite"/>
    </source>
</evidence>
<feature type="binding site" evidence="7">
    <location>
        <position position="255"/>
    </location>
    <ligand>
        <name>L-glutamine</name>
        <dbReference type="ChEBI" id="CHEBI:58359"/>
    </ligand>
</feature>
<dbReference type="PROSITE" id="PS00920">
    <property type="entry name" value="NITRIL_CHT_1"/>
    <property type="match status" value="1"/>
</dbReference>
<feature type="region of interest" description="Disordered" evidence="11">
    <location>
        <begin position="551"/>
        <end position="573"/>
    </location>
</feature>
<dbReference type="InterPro" id="IPR014445">
    <property type="entry name" value="Gln-dep_NAD_synthase"/>
</dbReference>
<evidence type="ECO:0000256" key="1">
    <source>
        <dbReference type="ARBA" id="ARBA00005188"/>
    </source>
</evidence>
<evidence type="ECO:0000313" key="13">
    <source>
        <dbReference type="EMBL" id="MFC7273444.1"/>
    </source>
</evidence>
<comment type="similarity">
    <text evidence="2 7 8">In the C-terminal section; belongs to the NAD synthetase family.</text>
</comment>
<evidence type="ECO:0000256" key="2">
    <source>
        <dbReference type="ARBA" id="ARBA00007145"/>
    </source>
</evidence>
<keyword evidence="5 7" id="KW-0067">ATP-binding</keyword>
<dbReference type="Pfam" id="PF02540">
    <property type="entry name" value="NAD_synthase"/>
    <property type="match status" value="1"/>
</dbReference>
<evidence type="ECO:0000256" key="10">
    <source>
        <dbReference type="RuleBase" id="RU003811"/>
    </source>
</evidence>
<dbReference type="PANTHER" id="PTHR23090:SF9">
    <property type="entry name" value="GLUTAMINE-DEPENDENT NAD(+) SYNTHETASE"/>
    <property type="match status" value="1"/>
</dbReference>
<dbReference type="GO" id="GO:0003952">
    <property type="term" value="F:NAD+ synthase (glutamine-hydrolyzing) activity"/>
    <property type="evidence" value="ECO:0007669"/>
    <property type="project" value="UniProtKB-EC"/>
</dbReference>
<dbReference type="RefSeq" id="WP_378964968.1">
    <property type="nucleotide sequence ID" value="NZ_JBHTBJ010000002.1"/>
</dbReference>
<dbReference type="InterPro" id="IPR003010">
    <property type="entry name" value="C-N_Hydrolase"/>
</dbReference>
<feature type="binding site" evidence="7">
    <location>
        <position position="505"/>
    </location>
    <ligand>
        <name>ATP</name>
        <dbReference type="ChEBI" id="CHEBI:30616"/>
    </ligand>
</feature>
<name>A0ABW2HJR6_9ACTN</name>
<dbReference type="PIRSF" id="PIRSF006630">
    <property type="entry name" value="NADS_GAT"/>
    <property type="match status" value="1"/>
</dbReference>
<evidence type="ECO:0000256" key="3">
    <source>
        <dbReference type="ARBA" id="ARBA00022598"/>
    </source>
</evidence>
<feature type="active site" description="Nucleophile; for glutaminase activity" evidence="7">
    <location>
        <position position="222"/>
    </location>
</feature>
<dbReference type="InterPro" id="IPR036526">
    <property type="entry name" value="C-N_Hydrolase_sf"/>
</dbReference>
<dbReference type="EMBL" id="JBHTBJ010000002">
    <property type="protein sequence ID" value="MFC7273444.1"/>
    <property type="molecule type" value="Genomic_DNA"/>
</dbReference>
<protein>
    <recommendedName>
        <fullName evidence="7 8">Glutamine-dependent NAD(+) synthetase</fullName>
        <ecNumber evidence="7 8">6.3.5.1</ecNumber>
    </recommendedName>
    <alternativeName>
        <fullName evidence="7 8">NAD(+) synthase [glutamine-hydrolyzing]</fullName>
    </alternativeName>
</protein>
<comment type="similarity">
    <text evidence="10">Belongs to the NAD synthetase family.</text>
</comment>
<feature type="binding site" evidence="7">
    <location>
        <position position="192"/>
    </location>
    <ligand>
        <name>L-glutamine</name>
        <dbReference type="ChEBI" id="CHEBI:58359"/>
    </ligand>
</feature>
<feature type="binding site" evidence="7">
    <location>
        <position position="510"/>
    </location>
    <ligand>
        <name>deamido-NAD(+)</name>
        <dbReference type="ChEBI" id="CHEBI:58437"/>
        <note>ligand shared between two neighboring subunits</note>
    </ligand>
</feature>
<feature type="region of interest" description="Disordered" evidence="11">
    <location>
        <begin position="1"/>
        <end position="30"/>
    </location>
</feature>
<dbReference type="InterPro" id="IPR003694">
    <property type="entry name" value="NAD_synthase"/>
</dbReference>
<dbReference type="HAMAP" id="MF_02090">
    <property type="entry name" value="NadE_glutamine_dep"/>
    <property type="match status" value="1"/>
</dbReference>
<evidence type="ECO:0000313" key="14">
    <source>
        <dbReference type="Proteomes" id="UP001596548"/>
    </source>
</evidence>
<gene>
    <name evidence="7" type="primary">nadE</name>
    <name evidence="13" type="ORF">ACFQS1_05575</name>
</gene>
<comment type="caution">
    <text evidence="13">The sequence shown here is derived from an EMBL/GenBank/DDBJ whole genome shotgun (WGS) entry which is preliminary data.</text>
</comment>
<sequence length="652" mass="69365">MSRSSRVRSTNSCCRSTFTPARRAPDGPVFPGSVTPRLRWPGPAGRPGWLPVACGRISVMPTLRIALAQVNSTVGDIAGNAAAVRSWSRAAADAGAQLVAFPEMMLTGYPIEDLVFRDSFVSASVSALSSLAADLAADGLGDLAVVVGYVDSDGPAATSSDATPGRGRRDASALLLGGRVAARYFKHHLPNYGVFDEDRYFEPGESLTIVRFGGVDIALTVCEDIWQAGGPFTAARRAGAGLVLNINASPYELNKDDVRLPLVMRRAAEAGATVAYVNAVGGQDELVFDGDSMIVTAGGELLARAGQFTSSLLIHDLPLPAADATPNRAEKTDAEPLPIVEQWIDDDMSVSRVTLSVDPRPAHRDKRDGGIAARIVDEAEVWSALVLGLKDYVTKNGFQSVIFGLSGGIDSAVVAAIAVDALGPERVFAVSMPSSYSSPGSRDDAAELAKRTGIDYRVQPIQPMVDAFLAELAVSGLAVENLQARVRGVILMALSNQEGHLVLTTGNKSELAVGYSTLYGDSVGGFNPLKDVPKTMVYRLARWRNTQADAPIPANSITKPPSAELRPDQKDSDSLPDYAVLDPIIQGYVDHDMGRDELIAAGNDAALVDRVLRMVDLAEYKRRQSAPGPKISGKAFGRDRRLPITNRFREGL</sequence>
<comment type="pathway">
    <text evidence="1 7 8">Cofactor biosynthesis; NAD(+) biosynthesis; NAD(+) from deamido-NAD(+) (L-Gln route): step 1/1.</text>
</comment>
<dbReference type="SUPFAM" id="SSF52402">
    <property type="entry name" value="Adenine nucleotide alpha hydrolases-like"/>
    <property type="match status" value="1"/>
</dbReference>
<evidence type="ECO:0000256" key="9">
    <source>
        <dbReference type="PROSITE-ProRule" id="PRU10139"/>
    </source>
</evidence>
<dbReference type="Gene3D" id="3.60.110.10">
    <property type="entry name" value="Carbon-nitrogen hydrolase"/>
    <property type="match status" value="1"/>
</dbReference>
<feature type="binding site" evidence="7">
    <location>
        <position position="621"/>
    </location>
    <ligand>
        <name>deamido-NAD(+)</name>
        <dbReference type="ChEBI" id="CHEBI:58437"/>
        <note>ligand shared between two neighboring subunits</note>
    </ligand>
</feature>
<comment type="catalytic activity">
    <reaction evidence="7 8">
        <text>deamido-NAD(+) + L-glutamine + ATP + H2O = L-glutamate + AMP + diphosphate + NAD(+) + H(+)</text>
        <dbReference type="Rhea" id="RHEA:24384"/>
        <dbReference type="ChEBI" id="CHEBI:15377"/>
        <dbReference type="ChEBI" id="CHEBI:15378"/>
        <dbReference type="ChEBI" id="CHEBI:29985"/>
        <dbReference type="ChEBI" id="CHEBI:30616"/>
        <dbReference type="ChEBI" id="CHEBI:33019"/>
        <dbReference type="ChEBI" id="CHEBI:57540"/>
        <dbReference type="ChEBI" id="CHEBI:58359"/>
        <dbReference type="ChEBI" id="CHEBI:58437"/>
        <dbReference type="ChEBI" id="CHEBI:456215"/>
        <dbReference type="EC" id="6.3.5.1"/>
    </reaction>
</comment>
<feature type="binding site" evidence="7">
    <location>
        <begin position="404"/>
        <end position="411"/>
    </location>
    <ligand>
        <name>ATP</name>
        <dbReference type="ChEBI" id="CHEBI:30616"/>
    </ligand>
</feature>
<feature type="binding site" evidence="7">
    <location>
        <position position="481"/>
    </location>
    <ligand>
        <name>deamido-NAD(+)</name>
        <dbReference type="ChEBI" id="CHEBI:58437"/>
        <note>ligand shared between two neighboring subunits</note>
    </ligand>
</feature>
<evidence type="ECO:0000256" key="5">
    <source>
        <dbReference type="ARBA" id="ARBA00022840"/>
    </source>
</evidence>
<dbReference type="InterPro" id="IPR022310">
    <property type="entry name" value="NAD/GMP_synthase"/>
</dbReference>
<organism evidence="13 14">
    <name type="scientific">Paractinoplanes rhizophilus</name>
    <dbReference type="NCBI Taxonomy" id="1416877"/>
    <lineage>
        <taxon>Bacteria</taxon>
        <taxon>Bacillati</taxon>
        <taxon>Actinomycetota</taxon>
        <taxon>Actinomycetes</taxon>
        <taxon>Micromonosporales</taxon>
        <taxon>Micromonosporaceae</taxon>
        <taxon>Paractinoplanes</taxon>
    </lineage>
</organism>
<dbReference type="InterPro" id="IPR000132">
    <property type="entry name" value="Nitrilase/CN_hydratase_CS"/>
</dbReference>
<dbReference type="Gene3D" id="3.40.50.620">
    <property type="entry name" value="HUPs"/>
    <property type="match status" value="1"/>
</dbReference>
<feature type="active site" description="For glutaminase activity" evidence="7">
    <location>
        <position position="186"/>
    </location>
</feature>
<keyword evidence="6 7" id="KW-0520">NAD</keyword>
<evidence type="ECO:0000256" key="7">
    <source>
        <dbReference type="HAMAP-Rule" id="MF_02090"/>
    </source>
</evidence>
<feature type="active site" description="Proton acceptor" evidence="9">
    <location>
        <position position="103"/>
    </location>
</feature>
<dbReference type="PANTHER" id="PTHR23090">
    <property type="entry name" value="NH 3 /GLUTAMINE-DEPENDENT NAD + SYNTHETASE"/>
    <property type="match status" value="1"/>
</dbReference>
<dbReference type="CDD" id="cd00553">
    <property type="entry name" value="NAD_synthase"/>
    <property type="match status" value="1"/>
</dbReference>
<dbReference type="InterPro" id="IPR014729">
    <property type="entry name" value="Rossmann-like_a/b/a_fold"/>
</dbReference>
<dbReference type="Pfam" id="PF00795">
    <property type="entry name" value="CN_hydrolase"/>
    <property type="match status" value="1"/>
</dbReference>
<accession>A0ABW2HJR6</accession>
<reference evidence="14" key="1">
    <citation type="journal article" date="2019" name="Int. J. Syst. Evol. Microbiol.">
        <title>The Global Catalogue of Microorganisms (GCM) 10K type strain sequencing project: providing services to taxonomists for standard genome sequencing and annotation.</title>
        <authorList>
            <consortium name="The Broad Institute Genomics Platform"/>
            <consortium name="The Broad Institute Genome Sequencing Center for Infectious Disease"/>
            <person name="Wu L."/>
            <person name="Ma J."/>
        </authorList>
    </citation>
    <scope>NUCLEOTIDE SEQUENCE [LARGE SCALE GENOMIC DNA]</scope>
    <source>
        <strain evidence="14">XZYJT-10</strain>
    </source>
</reference>
<feature type="binding site" evidence="7">
    <location>
        <position position="249"/>
    </location>
    <ligand>
        <name>L-glutamine</name>
        <dbReference type="ChEBI" id="CHEBI:58359"/>
    </ligand>
</feature>
<comment type="caution">
    <text evidence="7">Lacks conserved residue(s) required for the propagation of feature annotation.</text>
</comment>
<keyword evidence="14" id="KW-1185">Reference proteome</keyword>
<proteinExistence type="inferred from homology"/>
<dbReference type="EC" id="6.3.5.1" evidence="7 8"/>
<feature type="domain" description="CN hydrolase" evidence="12">
    <location>
        <begin position="63"/>
        <end position="319"/>
    </location>
</feature>
<dbReference type="NCBIfam" id="NF010588">
    <property type="entry name" value="PRK13981.1"/>
    <property type="match status" value="1"/>
</dbReference>
<evidence type="ECO:0000256" key="8">
    <source>
        <dbReference type="PIRNR" id="PIRNR006630"/>
    </source>
</evidence>
<dbReference type="Proteomes" id="UP001596548">
    <property type="component" value="Unassembled WGS sequence"/>
</dbReference>
<dbReference type="CDD" id="cd07570">
    <property type="entry name" value="GAT_Gln-NAD-synth"/>
    <property type="match status" value="1"/>
</dbReference>
<feature type="active site" description="Proton acceptor; for glutaminase activity" evidence="7">
    <location>
        <position position="103"/>
    </location>
</feature>
<comment type="function">
    <text evidence="7">Catalyzes the ATP-dependent amidation of deamido-NAD to form NAD. Uses L-glutamine as a nitrogen source.</text>
</comment>
<evidence type="ECO:0000256" key="6">
    <source>
        <dbReference type="ARBA" id="ARBA00023027"/>
    </source>
</evidence>
<evidence type="ECO:0000259" key="12">
    <source>
        <dbReference type="PROSITE" id="PS50263"/>
    </source>
</evidence>
<dbReference type="PROSITE" id="PS50263">
    <property type="entry name" value="CN_HYDROLASE"/>
    <property type="match status" value="1"/>
</dbReference>
<keyword evidence="4 7" id="KW-0547">Nucleotide-binding</keyword>
<feature type="compositionally biased region" description="Polar residues" evidence="11">
    <location>
        <begin position="1"/>
        <end position="19"/>
    </location>
</feature>
<dbReference type="SUPFAM" id="SSF56317">
    <property type="entry name" value="Carbon-nitrogen hydrolase"/>
    <property type="match status" value="1"/>
</dbReference>
<dbReference type="NCBIfam" id="TIGR00552">
    <property type="entry name" value="nadE"/>
    <property type="match status" value="1"/>
</dbReference>
<keyword evidence="3 7" id="KW-0436">Ligase</keyword>
<evidence type="ECO:0000256" key="4">
    <source>
        <dbReference type="ARBA" id="ARBA00022741"/>
    </source>
</evidence>